<evidence type="ECO:0000313" key="1">
    <source>
        <dbReference type="EMBL" id="KAJ8888454.1"/>
    </source>
</evidence>
<reference evidence="1 2" key="1">
    <citation type="submission" date="2023-02" db="EMBL/GenBank/DDBJ databases">
        <title>LHISI_Scaffold_Assembly.</title>
        <authorList>
            <person name="Stuart O.P."/>
            <person name="Cleave R."/>
            <person name="Magrath M.J.L."/>
            <person name="Mikheyev A.S."/>
        </authorList>
    </citation>
    <scope>NUCLEOTIDE SEQUENCE [LARGE SCALE GENOMIC DNA]</scope>
    <source>
        <strain evidence="1">Daus_M_001</strain>
        <tissue evidence="1">Leg muscle</tissue>
    </source>
</reference>
<gene>
    <name evidence="1" type="ORF">PR048_007944</name>
</gene>
<comment type="caution">
    <text evidence="1">The sequence shown here is derived from an EMBL/GenBank/DDBJ whole genome shotgun (WGS) entry which is preliminary data.</text>
</comment>
<keyword evidence="2" id="KW-1185">Reference proteome</keyword>
<sequence>MRFTSLAHIHNAARRRRLSPVSADRHCASAAAAVAGRGGWIGKGARETGGRNLWGLFFVAGDSDAGIKINDRFNTSADLQTSKDTSHYWLHLKRTPSTSLHNSLSSAVRLQKSHRIPPNPPPPSHFFLDPQAPCLSNIMQDRYGRNIRDYKYVYQKHAELNFLLWPCLLRCDFYKFLVIGAAVAEWFHCLPPIKVKRVKSFGRATPGFSQVGIPPDDSAGRRVFSGIFRFPVLAFRRCSIITSLHTHRLSRPHW</sequence>
<dbReference type="Proteomes" id="UP001159363">
    <property type="component" value="Chromosome 3"/>
</dbReference>
<dbReference type="EMBL" id="JARBHB010000003">
    <property type="protein sequence ID" value="KAJ8888454.1"/>
    <property type="molecule type" value="Genomic_DNA"/>
</dbReference>
<name>A0ABQ9HVN7_9NEOP</name>
<protein>
    <submittedName>
        <fullName evidence="1">Uncharacterized protein</fullName>
    </submittedName>
</protein>
<evidence type="ECO:0000313" key="2">
    <source>
        <dbReference type="Proteomes" id="UP001159363"/>
    </source>
</evidence>
<proteinExistence type="predicted"/>
<organism evidence="1 2">
    <name type="scientific">Dryococelus australis</name>
    <dbReference type="NCBI Taxonomy" id="614101"/>
    <lineage>
        <taxon>Eukaryota</taxon>
        <taxon>Metazoa</taxon>
        <taxon>Ecdysozoa</taxon>
        <taxon>Arthropoda</taxon>
        <taxon>Hexapoda</taxon>
        <taxon>Insecta</taxon>
        <taxon>Pterygota</taxon>
        <taxon>Neoptera</taxon>
        <taxon>Polyneoptera</taxon>
        <taxon>Phasmatodea</taxon>
        <taxon>Verophasmatodea</taxon>
        <taxon>Anareolatae</taxon>
        <taxon>Phasmatidae</taxon>
        <taxon>Eurycanthinae</taxon>
        <taxon>Dryococelus</taxon>
    </lineage>
</organism>
<accession>A0ABQ9HVN7</accession>